<reference evidence="2" key="1">
    <citation type="submission" date="2019-12" db="EMBL/GenBank/DDBJ databases">
        <title>Genome sequencing and annotation of Brassica cretica.</title>
        <authorList>
            <person name="Studholme D.J."/>
            <person name="Sarris P.F."/>
        </authorList>
    </citation>
    <scope>NUCLEOTIDE SEQUENCE</scope>
    <source>
        <strain evidence="2">PFS-001/15</strain>
        <tissue evidence="2">Leaf</tissue>
    </source>
</reference>
<protein>
    <recommendedName>
        <fullName evidence="1">RNase H type-1 domain-containing protein</fullName>
    </recommendedName>
</protein>
<dbReference type="Pfam" id="PF13456">
    <property type="entry name" value="RVT_3"/>
    <property type="match status" value="1"/>
</dbReference>
<dbReference type="GO" id="GO:0003676">
    <property type="term" value="F:nucleic acid binding"/>
    <property type="evidence" value="ECO:0007669"/>
    <property type="project" value="InterPro"/>
</dbReference>
<evidence type="ECO:0000313" key="2">
    <source>
        <dbReference type="EMBL" id="KAF2607275.1"/>
    </source>
</evidence>
<dbReference type="EMBL" id="QGKW02000276">
    <property type="protein sequence ID" value="KAF2607275.1"/>
    <property type="molecule type" value="Genomic_DNA"/>
</dbReference>
<dbReference type="AlphaFoldDB" id="A0A8S9LJF4"/>
<evidence type="ECO:0000259" key="1">
    <source>
        <dbReference type="Pfam" id="PF13456"/>
    </source>
</evidence>
<accession>A0A8S9LJF4</accession>
<proteinExistence type="predicted"/>
<organism evidence="2 3">
    <name type="scientific">Brassica cretica</name>
    <name type="common">Mustard</name>
    <dbReference type="NCBI Taxonomy" id="69181"/>
    <lineage>
        <taxon>Eukaryota</taxon>
        <taxon>Viridiplantae</taxon>
        <taxon>Streptophyta</taxon>
        <taxon>Embryophyta</taxon>
        <taxon>Tracheophyta</taxon>
        <taxon>Spermatophyta</taxon>
        <taxon>Magnoliopsida</taxon>
        <taxon>eudicotyledons</taxon>
        <taxon>Gunneridae</taxon>
        <taxon>Pentapetalae</taxon>
        <taxon>rosids</taxon>
        <taxon>malvids</taxon>
        <taxon>Brassicales</taxon>
        <taxon>Brassicaceae</taxon>
        <taxon>Brassiceae</taxon>
        <taxon>Brassica</taxon>
    </lineage>
</organism>
<dbReference type="GO" id="GO:0004523">
    <property type="term" value="F:RNA-DNA hybrid ribonuclease activity"/>
    <property type="evidence" value="ECO:0007669"/>
    <property type="project" value="InterPro"/>
</dbReference>
<dbReference type="InterPro" id="IPR002156">
    <property type="entry name" value="RNaseH_domain"/>
</dbReference>
<sequence>MARFQYNNVLFETDSLCLAKMVNGTEEVWPKLLPVMDKIPQALLQIPHAEVRFFSRGGNKVANRIAKESITFVSNVPKLYSLVPKWLKFQVESDRMLYGEQVG</sequence>
<name>A0A8S9LJF4_BRACR</name>
<dbReference type="Proteomes" id="UP000712281">
    <property type="component" value="Unassembled WGS sequence"/>
</dbReference>
<evidence type="ECO:0000313" key="3">
    <source>
        <dbReference type="Proteomes" id="UP000712281"/>
    </source>
</evidence>
<gene>
    <name evidence="2" type="ORF">F2Q68_00043843</name>
</gene>
<feature type="domain" description="RNase H type-1" evidence="1">
    <location>
        <begin position="5"/>
        <end position="68"/>
    </location>
</feature>
<comment type="caution">
    <text evidence="2">The sequence shown here is derived from an EMBL/GenBank/DDBJ whole genome shotgun (WGS) entry which is preliminary data.</text>
</comment>